<dbReference type="OrthoDB" id="9813772at2"/>
<keyword evidence="2" id="KW-1185">Reference proteome</keyword>
<protein>
    <recommendedName>
        <fullName evidence="3">DUF3990 domain-containing protein</fullName>
    </recommendedName>
</protein>
<dbReference type="EMBL" id="FOFU01000011">
    <property type="protein sequence ID" value="SEQ81676.1"/>
    <property type="molecule type" value="Genomic_DNA"/>
</dbReference>
<organism evidence="1 2">
    <name type="scientific">Treponema bryantii</name>
    <dbReference type="NCBI Taxonomy" id="163"/>
    <lineage>
        <taxon>Bacteria</taxon>
        <taxon>Pseudomonadati</taxon>
        <taxon>Spirochaetota</taxon>
        <taxon>Spirochaetia</taxon>
        <taxon>Spirochaetales</taxon>
        <taxon>Treponemataceae</taxon>
        <taxon>Treponema</taxon>
    </lineage>
</organism>
<evidence type="ECO:0008006" key="3">
    <source>
        <dbReference type="Google" id="ProtNLM"/>
    </source>
</evidence>
<reference evidence="1 2" key="1">
    <citation type="submission" date="2016-10" db="EMBL/GenBank/DDBJ databases">
        <authorList>
            <person name="de Groot N.N."/>
        </authorList>
    </citation>
    <scope>NUCLEOTIDE SEQUENCE [LARGE SCALE GENOMIC DNA]</scope>
    <source>
        <strain evidence="1 2">B25</strain>
    </source>
</reference>
<evidence type="ECO:0000313" key="1">
    <source>
        <dbReference type="EMBL" id="SEQ81676.1"/>
    </source>
</evidence>
<proteinExistence type="predicted"/>
<accession>A0A1H9J4I6</accession>
<sequence>MISNQRIKLFHGSKNGLNDKIQPISRSLCDFGKGFYMGTEQEQPLTLICNYENATLYELELNTSNLTIKEIPLNLDWALFVAFNRGRLNKDSAPQLYKNYESYKNQIDVFKGYIANDRMFVVLDRFFDGAITDVALVESLSALKLGIQYVAITQKACDSIRVINEHKLTAEQKNQLIIKSEENRKTGISLADEICKQYRREGKYFDEIINE</sequence>
<gene>
    <name evidence="1" type="ORF">SAMN04487977_11170</name>
</gene>
<dbReference type="AlphaFoldDB" id="A0A1H9J4I6"/>
<dbReference type="Proteomes" id="UP000182360">
    <property type="component" value="Unassembled WGS sequence"/>
</dbReference>
<dbReference type="InterPro" id="IPR025051">
    <property type="entry name" value="DUF3990"/>
</dbReference>
<evidence type="ECO:0000313" key="2">
    <source>
        <dbReference type="Proteomes" id="UP000182360"/>
    </source>
</evidence>
<dbReference type="RefSeq" id="WP_074645293.1">
    <property type="nucleotide sequence ID" value="NZ_FOFU01000011.1"/>
</dbReference>
<dbReference type="Pfam" id="PF13151">
    <property type="entry name" value="DUF3990"/>
    <property type="match status" value="1"/>
</dbReference>
<name>A0A1H9J4I6_9SPIR</name>